<feature type="transmembrane region" description="Helical" evidence="1">
    <location>
        <begin position="56"/>
        <end position="76"/>
    </location>
</feature>
<organism evidence="2 3">
    <name type="scientific">Vagococcus salmoninarum</name>
    <dbReference type="NCBI Taxonomy" id="2739"/>
    <lineage>
        <taxon>Bacteria</taxon>
        <taxon>Bacillati</taxon>
        <taxon>Bacillota</taxon>
        <taxon>Bacilli</taxon>
        <taxon>Lactobacillales</taxon>
        <taxon>Enterococcaceae</taxon>
        <taxon>Vagococcus</taxon>
    </lineage>
</organism>
<proteinExistence type="predicted"/>
<keyword evidence="1" id="KW-0472">Membrane</keyword>
<dbReference type="GeneID" id="98568232"/>
<feature type="transmembrane region" description="Helical" evidence="1">
    <location>
        <begin position="32"/>
        <end position="50"/>
    </location>
</feature>
<name>A0A429ZNZ5_9ENTE</name>
<dbReference type="RefSeq" id="WP_126779728.1">
    <property type="nucleotide sequence ID" value="NZ_CAUQJP010000054.1"/>
</dbReference>
<reference evidence="2 3" key="1">
    <citation type="submission" date="2017-05" db="EMBL/GenBank/DDBJ databases">
        <title>Vagococcus spp. assemblies.</title>
        <authorList>
            <person name="Gulvik C.A."/>
        </authorList>
    </citation>
    <scope>NUCLEOTIDE SEQUENCE [LARGE SCALE GENOMIC DNA]</scope>
    <source>
        <strain evidence="2 3">NCFB 2777</strain>
    </source>
</reference>
<dbReference type="OrthoDB" id="2200380at2"/>
<comment type="caution">
    <text evidence="2">The sequence shown here is derived from an EMBL/GenBank/DDBJ whole genome shotgun (WGS) entry which is preliminary data.</text>
</comment>
<dbReference type="EMBL" id="NGJU01000010">
    <property type="protein sequence ID" value="RST95417.1"/>
    <property type="molecule type" value="Genomic_DNA"/>
</dbReference>
<keyword evidence="1" id="KW-1133">Transmembrane helix</keyword>
<keyword evidence="1" id="KW-0812">Transmembrane</keyword>
<evidence type="ECO:0000313" key="2">
    <source>
        <dbReference type="EMBL" id="RST95417.1"/>
    </source>
</evidence>
<protein>
    <submittedName>
        <fullName evidence="2">Uncharacterized protein</fullName>
    </submittedName>
</protein>
<keyword evidence="3" id="KW-1185">Reference proteome</keyword>
<dbReference type="AlphaFoldDB" id="A0A429ZNZ5"/>
<sequence>MSGIVWNLLSTVIGGAIGGGGSKAIKNLPTSMTTNAATGAIGGLIASFLGSGQLDLASLLTTIVGGAGAPAILNIIMKSLVKPAK</sequence>
<feature type="transmembrane region" description="Helical" evidence="1">
    <location>
        <begin position="6"/>
        <end position="25"/>
    </location>
</feature>
<evidence type="ECO:0000313" key="3">
    <source>
        <dbReference type="Proteomes" id="UP000287239"/>
    </source>
</evidence>
<accession>A0A429ZNZ5</accession>
<dbReference type="Proteomes" id="UP000287239">
    <property type="component" value="Unassembled WGS sequence"/>
</dbReference>
<evidence type="ECO:0000256" key="1">
    <source>
        <dbReference type="SAM" id="Phobius"/>
    </source>
</evidence>
<gene>
    <name evidence="2" type="ORF">CBF35_07615</name>
</gene>